<feature type="signal peptide" evidence="1">
    <location>
        <begin position="1"/>
        <end position="19"/>
    </location>
</feature>
<dbReference type="PANTHER" id="PTHR37833:SF1">
    <property type="entry name" value="SIGNAL PEPTIDE PROTEIN"/>
    <property type="match status" value="1"/>
</dbReference>
<proteinExistence type="predicted"/>
<dbReference type="Proteomes" id="UP000611723">
    <property type="component" value="Unassembled WGS sequence"/>
</dbReference>
<dbReference type="InterPro" id="IPR013783">
    <property type="entry name" value="Ig-like_fold"/>
</dbReference>
<keyword evidence="3" id="KW-1185">Reference proteome</keyword>
<gene>
    <name evidence="2" type="ORF">JKA74_01435</name>
</gene>
<organism evidence="2 3">
    <name type="scientific">Marivirga aurantiaca</name>
    <dbReference type="NCBI Taxonomy" id="2802615"/>
    <lineage>
        <taxon>Bacteria</taxon>
        <taxon>Pseudomonadati</taxon>
        <taxon>Bacteroidota</taxon>
        <taxon>Cytophagia</taxon>
        <taxon>Cytophagales</taxon>
        <taxon>Marivirgaceae</taxon>
        <taxon>Marivirga</taxon>
    </lineage>
</organism>
<dbReference type="RefSeq" id="WP_201429368.1">
    <property type="nucleotide sequence ID" value="NZ_JAEQBW010000001.1"/>
</dbReference>
<evidence type="ECO:0000313" key="2">
    <source>
        <dbReference type="EMBL" id="MBK6263681.1"/>
    </source>
</evidence>
<reference evidence="2" key="1">
    <citation type="submission" date="2021-01" db="EMBL/GenBank/DDBJ databases">
        <title>Marivirga aurantiaca sp. nov., isolated from intertidal surface sediments.</title>
        <authorList>
            <person name="Zhang M."/>
        </authorList>
    </citation>
    <scope>NUCLEOTIDE SEQUENCE</scope>
    <source>
        <strain evidence="2">S37H4</strain>
    </source>
</reference>
<dbReference type="InterPro" id="IPR011467">
    <property type="entry name" value="DUF1573"/>
</dbReference>
<dbReference type="Gene3D" id="2.60.40.10">
    <property type="entry name" value="Immunoglobulins"/>
    <property type="match status" value="1"/>
</dbReference>
<comment type="caution">
    <text evidence="2">The sequence shown here is derived from an EMBL/GenBank/DDBJ whole genome shotgun (WGS) entry which is preliminary data.</text>
</comment>
<dbReference type="Pfam" id="PF07610">
    <property type="entry name" value="DUF1573"/>
    <property type="match status" value="1"/>
</dbReference>
<dbReference type="AlphaFoldDB" id="A0A935C567"/>
<evidence type="ECO:0000256" key="1">
    <source>
        <dbReference type="SAM" id="SignalP"/>
    </source>
</evidence>
<keyword evidence="1" id="KW-0732">Signal</keyword>
<protein>
    <submittedName>
        <fullName evidence="2">DUF1573 domain-containing protein</fullName>
    </submittedName>
</protein>
<dbReference type="EMBL" id="JAEQBW010000001">
    <property type="protein sequence ID" value="MBK6263681.1"/>
    <property type="molecule type" value="Genomic_DNA"/>
</dbReference>
<feature type="chain" id="PRO_5036952628" evidence="1">
    <location>
        <begin position="20"/>
        <end position="131"/>
    </location>
</feature>
<sequence length="131" mass="14283">MKKLTFILITLFAVNFAIAQTADSKNGPDITFQETSHDFGDITQGDVVEHVFKFENTGNEPLILADVKTTCGCTAPSWPKEPISPGETAELTVKFNSRGKMGRITKVITVVSNIGENKTVKIVTNILPKES</sequence>
<name>A0A935C567_9BACT</name>
<dbReference type="PANTHER" id="PTHR37833">
    <property type="entry name" value="LIPOPROTEIN-RELATED"/>
    <property type="match status" value="1"/>
</dbReference>
<evidence type="ECO:0000313" key="3">
    <source>
        <dbReference type="Proteomes" id="UP000611723"/>
    </source>
</evidence>
<accession>A0A935C567</accession>